<evidence type="ECO:0000313" key="1">
    <source>
        <dbReference type="EMBL" id="CAA9313648.1"/>
    </source>
</evidence>
<dbReference type="EMBL" id="CADCTV010000283">
    <property type="protein sequence ID" value="CAA9313648.1"/>
    <property type="molecule type" value="Genomic_DNA"/>
</dbReference>
<organism evidence="1">
    <name type="scientific">uncultured Gemmatimonadota bacterium</name>
    <dbReference type="NCBI Taxonomy" id="203437"/>
    <lineage>
        <taxon>Bacteria</taxon>
        <taxon>Pseudomonadati</taxon>
        <taxon>Gemmatimonadota</taxon>
        <taxon>environmental samples</taxon>
    </lineage>
</organism>
<reference evidence="1" key="1">
    <citation type="submission" date="2020-02" db="EMBL/GenBank/DDBJ databases">
        <authorList>
            <person name="Meier V. D."/>
        </authorList>
    </citation>
    <scope>NUCLEOTIDE SEQUENCE</scope>
    <source>
        <strain evidence="1">AVDCRST_MAG89</strain>
    </source>
</reference>
<sequence length="213" mass="23195">MPELRVVEASPLRYLLSVPDGMPNGPRPVLCFLHGYDEAAPTELTQGITRHGPLRPGSDGAATREMIVVAPQLPAAGDIWHRYADVVLDVVRRVQAEHGGDPARTYLTGFSFGGNGVFDLALCQPGFWAALWPVDPTRVPGDDPGLPVWMSSGEVSRRGEGRFIQRLSLAPAADPPGHRVYVDQGMDHVGTATLAYQDARIYRWLLDRHNPGA</sequence>
<name>A0A6J4KSC9_9BACT</name>
<dbReference type="Gene3D" id="3.40.50.1820">
    <property type="entry name" value="alpha/beta hydrolase"/>
    <property type="match status" value="1"/>
</dbReference>
<dbReference type="SUPFAM" id="SSF53474">
    <property type="entry name" value="alpha/beta-Hydrolases"/>
    <property type="match status" value="1"/>
</dbReference>
<protein>
    <submittedName>
        <fullName evidence="1">Poly(3-hydroxyalkanoate) depolymerase</fullName>
    </submittedName>
</protein>
<accession>A0A6J4KSC9</accession>
<proteinExistence type="predicted"/>
<dbReference type="AlphaFoldDB" id="A0A6J4KSC9"/>
<gene>
    <name evidence="1" type="ORF">AVDCRST_MAG89-1285</name>
</gene>
<dbReference type="InterPro" id="IPR029058">
    <property type="entry name" value="AB_hydrolase_fold"/>
</dbReference>